<reference evidence="3 4" key="1">
    <citation type="journal article" date="2016" name="Mol. Biol. Evol.">
        <title>Comparative Genomics of Early-Diverging Mushroom-Forming Fungi Provides Insights into the Origins of Lignocellulose Decay Capabilities.</title>
        <authorList>
            <person name="Nagy L.G."/>
            <person name="Riley R."/>
            <person name="Tritt A."/>
            <person name="Adam C."/>
            <person name="Daum C."/>
            <person name="Floudas D."/>
            <person name="Sun H."/>
            <person name="Yadav J.S."/>
            <person name="Pangilinan J."/>
            <person name="Larsson K.H."/>
            <person name="Matsuura K."/>
            <person name="Barry K."/>
            <person name="Labutti K."/>
            <person name="Kuo R."/>
            <person name="Ohm R.A."/>
            <person name="Bhattacharya S.S."/>
            <person name="Shirouzu T."/>
            <person name="Yoshinaga Y."/>
            <person name="Martin F.M."/>
            <person name="Grigoriev I.V."/>
            <person name="Hibbett D.S."/>
        </authorList>
    </citation>
    <scope>NUCLEOTIDE SEQUENCE [LARGE SCALE GENOMIC DNA]</scope>
    <source>
        <strain evidence="3 4">HHB12029</strain>
    </source>
</reference>
<evidence type="ECO:0000313" key="3">
    <source>
        <dbReference type="EMBL" id="KZV93006.1"/>
    </source>
</evidence>
<evidence type="ECO:0000256" key="1">
    <source>
        <dbReference type="PROSITE-ProRule" id="PRU00266"/>
    </source>
</evidence>
<dbReference type="InParanoid" id="A0A165I7E5"/>
<keyword evidence="1" id="KW-0694">RNA-binding</keyword>
<gene>
    <name evidence="3" type="ORF">EXIGLDRAFT_768445</name>
</gene>
<feature type="domain" description="DRBM" evidence="2">
    <location>
        <begin position="1"/>
        <end position="52"/>
    </location>
</feature>
<dbReference type="PROSITE" id="PS50137">
    <property type="entry name" value="DS_RBD"/>
    <property type="match status" value="1"/>
</dbReference>
<dbReference type="EMBL" id="KV425997">
    <property type="protein sequence ID" value="KZV93006.1"/>
    <property type="molecule type" value="Genomic_DNA"/>
</dbReference>
<sequence length="63" mass="6604">MDWQDSMVGSPHNPTWTSVLIINGAEFTSGKGRNKKASRTSAAIHALAQLALLPGAPQQSTTG</sequence>
<keyword evidence="4" id="KW-1185">Reference proteome</keyword>
<evidence type="ECO:0000259" key="2">
    <source>
        <dbReference type="PROSITE" id="PS50137"/>
    </source>
</evidence>
<dbReference type="GO" id="GO:0003723">
    <property type="term" value="F:RNA binding"/>
    <property type="evidence" value="ECO:0007669"/>
    <property type="project" value="UniProtKB-UniRule"/>
</dbReference>
<protein>
    <recommendedName>
        <fullName evidence="2">DRBM domain-containing protein</fullName>
    </recommendedName>
</protein>
<dbReference type="AlphaFoldDB" id="A0A165I7E5"/>
<dbReference type="SUPFAM" id="SSF54768">
    <property type="entry name" value="dsRNA-binding domain-like"/>
    <property type="match status" value="1"/>
</dbReference>
<name>A0A165I7E5_EXIGL</name>
<accession>A0A165I7E5</accession>
<dbReference type="InterPro" id="IPR014720">
    <property type="entry name" value="dsRBD_dom"/>
</dbReference>
<dbReference type="Gene3D" id="3.30.160.20">
    <property type="match status" value="1"/>
</dbReference>
<dbReference type="Proteomes" id="UP000077266">
    <property type="component" value="Unassembled WGS sequence"/>
</dbReference>
<organism evidence="3 4">
    <name type="scientific">Exidia glandulosa HHB12029</name>
    <dbReference type="NCBI Taxonomy" id="1314781"/>
    <lineage>
        <taxon>Eukaryota</taxon>
        <taxon>Fungi</taxon>
        <taxon>Dikarya</taxon>
        <taxon>Basidiomycota</taxon>
        <taxon>Agaricomycotina</taxon>
        <taxon>Agaricomycetes</taxon>
        <taxon>Auriculariales</taxon>
        <taxon>Exidiaceae</taxon>
        <taxon>Exidia</taxon>
    </lineage>
</organism>
<proteinExistence type="predicted"/>
<dbReference type="Pfam" id="PF00035">
    <property type="entry name" value="dsrm"/>
    <property type="match status" value="1"/>
</dbReference>
<evidence type="ECO:0000313" key="4">
    <source>
        <dbReference type="Proteomes" id="UP000077266"/>
    </source>
</evidence>